<dbReference type="Pfam" id="PF13976">
    <property type="entry name" value="gag_pre-integrs"/>
    <property type="match status" value="1"/>
</dbReference>
<sequence>MDRLQTTSAATNGSVTDYFREPPTDGLTPAEDNPQNGNSFKPVTQTTTIDAGTSTTYILGPVTTEEKVQKKNDVKARSMLLMALPNEHMMTFNQYKDAKTLFVAIETRFGRNEANKKTQKILLKQLNKSDLDTISIDDLYNNFKIVEQEVKGTTSTNLSSQNMAFVSSPSPNSTNEVPTTYGVSTASTQVSTANLSDASVYAFLSNQSNGTVNVEKTPHKAMVAIDGVGFDWSYMAEDELMESLDVPLVKDRVSDNKDCSVESPVVVKKKTFVPTDAKIEFVKAKQEENPVRKPVKYAEMYRSRGANGGRITSKGTIHTGNLDFEDVYFVNKFPDENQILLRVPIRNNMYNVDMKNIVSKESLTCLIAKATLDESMLWHRRLGHTNLKNIYKLVKDNLVRGLPSKRFENDQTCVACPKEKQHKASCIRREFSVARTPPQNGVAERRNRTLIEDNRALVVKPHNKTLYELFRSRTPALSFMKPFGCHVTILNTLDHLEKFDGKADKGYFVGYSMHSKAFRVYNIRTRRVEENLHIEFLENKPIVAGVGPKWLFDIDMLTKSMNYVPVIPGTNSNNFNATNDKLQSSCDAGNKDDDGVHKDSGIGAHEKSTNSINDVNIVGLSINTASSDFVTGSLNANTDSLTVSTASPEATYTNFLGDKPEGDMSNINTTYQVPSTLNTRLHKDHSLDLVIGDVQSGVLIRKTTKTTYEKRFISTVYEEKTHEDLNTCLFAYFLSQIEPIRVAKALTDPAWVKAMQEELLKFKLQKMDVKSAFIYGRSEEEVYVCQPSGFEDPDHPNKVYKVVKALYGLHQAPRAWYETLANYILSNGFHKGKIDQTLFIKRQNGDILLVQLYVDDIIFGSTKKELCNEFERLMKDRFQMSSIGELTFFLGLQVKKKEDVIFISLNKYVTEVLRNFNLSDVKTASTLVEMEKPLVKDADGVDVDVHIYRSMIGSLMYLTAPRPDIMYAVCVCARFQVTPKFSHLHDVKRIFRYLKGHPKLGLWYTRDSLFELVAYTNSDYGGASLDRKSTTRGCQFLGSILISWQCKKQTVVATSTTEAEYVAAASCHRQVKTVNEDVRSQALVGKKVIFNEASIRRDLRSDDAEGTACLPNASIFEELARMGYEKPSQKLTFYKAFFSPQWKYLIHTILQCLSAKTTAWNEFSSSMTSAIICLANNQKFNFSKYIFESMMKILRVVVKFLMYPRFVQVFINNQLGDMSH</sequence>
<feature type="domain" description="Retroviral polymerase SH3-like" evidence="4">
    <location>
        <begin position="485"/>
        <end position="540"/>
    </location>
</feature>
<evidence type="ECO:0000259" key="4">
    <source>
        <dbReference type="Pfam" id="PF25597"/>
    </source>
</evidence>
<dbReference type="Pfam" id="PF07727">
    <property type="entry name" value="RVT_2"/>
    <property type="match status" value="1"/>
</dbReference>
<evidence type="ECO:0000313" key="5">
    <source>
        <dbReference type="EMBL" id="GEU35485.1"/>
    </source>
</evidence>
<proteinExistence type="predicted"/>
<dbReference type="InterPro" id="IPR057670">
    <property type="entry name" value="SH3_retrovirus"/>
</dbReference>
<protein>
    <submittedName>
        <fullName evidence="5">Putative ribonuclease H-like domain-containing protein</fullName>
    </submittedName>
</protein>
<dbReference type="PANTHER" id="PTHR11439:SF495">
    <property type="entry name" value="REVERSE TRANSCRIPTASE, RNA-DEPENDENT DNA POLYMERASE-RELATED"/>
    <property type="match status" value="1"/>
</dbReference>
<comment type="caution">
    <text evidence="5">The sequence shown here is derived from an EMBL/GenBank/DDBJ whole genome shotgun (WGS) entry which is preliminary data.</text>
</comment>
<feature type="region of interest" description="Disordered" evidence="1">
    <location>
        <begin position="1"/>
        <end position="45"/>
    </location>
</feature>
<evidence type="ECO:0000259" key="2">
    <source>
        <dbReference type="Pfam" id="PF07727"/>
    </source>
</evidence>
<evidence type="ECO:0000259" key="3">
    <source>
        <dbReference type="Pfam" id="PF13976"/>
    </source>
</evidence>
<evidence type="ECO:0000256" key="1">
    <source>
        <dbReference type="SAM" id="MobiDB-lite"/>
    </source>
</evidence>
<organism evidence="5">
    <name type="scientific">Tanacetum cinerariifolium</name>
    <name type="common">Dalmatian daisy</name>
    <name type="synonym">Chrysanthemum cinerariifolium</name>
    <dbReference type="NCBI Taxonomy" id="118510"/>
    <lineage>
        <taxon>Eukaryota</taxon>
        <taxon>Viridiplantae</taxon>
        <taxon>Streptophyta</taxon>
        <taxon>Embryophyta</taxon>
        <taxon>Tracheophyta</taxon>
        <taxon>Spermatophyta</taxon>
        <taxon>Magnoliopsida</taxon>
        <taxon>eudicotyledons</taxon>
        <taxon>Gunneridae</taxon>
        <taxon>Pentapetalae</taxon>
        <taxon>asterids</taxon>
        <taxon>campanulids</taxon>
        <taxon>Asterales</taxon>
        <taxon>Asteraceae</taxon>
        <taxon>Asteroideae</taxon>
        <taxon>Anthemideae</taxon>
        <taxon>Anthemidinae</taxon>
        <taxon>Tanacetum</taxon>
    </lineage>
</organism>
<dbReference type="InterPro" id="IPR043502">
    <property type="entry name" value="DNA/RNA_pol_sf"/>
</dbReference>
<feature type="compositionally biased region" description="Polar residues" evidence="1">
    <location>
        <begin position="33"/>
        <end position="45"/>
    </location>
</feature>
<accession>A0A6L2JHX7</accession>
<dbReference type="InterPro" id="IPR013103">
    <property type="entry name" value="RVT_2"/>
</dbReference>
<reference evidence="5" key="1">
    <citation type="journal article" date="2019" name="Sci. Rep.">
        <title>Draft genome of Tanacetum cinerariifolium, the natural source of mosquito coil.</title>
        <authorList>
            <person name="Yamashiro T."/>
            <person name="Shiraishi A."/>
            <person name="Satake H."/>
            <person name="Nakayama K."/>
        </authorList>
    </citation>
    <scope>NUCLEOTIDE SEQUENCE</scope>
</reference>
<dbReference type="CDD" id="cd09272">
    <property type="entry name" value="RNase_HI_RT_Ty1"/>
    <property type="match status" value="1"/>
</dbReference>
<feature type="domain" description="Reverse transcriptase Ty1/copia-type" evidence="2">
    <location>
        <begin position="763"/>
        <end position="926"/>
    </location>
</feature>
<gene>
    <name evidence="5" type="ORF">Tci_007463</name>
</gene>
<dbReference type="AlphaFoldDB" id="A0A6L2JHX7"/>
<feature type="domain" description="GAG-pre-integrase" evidence="3">
    <location>
        <begin position="348"/>
        <end position="421"/>
    </location>
</feature>
<feature type="compositionally biased region" description="Polar residues" evidence="1">
    <location>
        <begin position="1"/>
        <end position="15"/>
    </location>
</feature>
<dbReference type="Pfam" id="PF25597">
    <property type="entry name" value="SH3_retrovirus"/>
    <property type="match status" value="1"/>
</dbReference>
<dbReference type="EMBL" id="BKCJ010000696">
    <property type="protein sequence ID" value="GEU35485.1"/>
    <property type="molecule type" value="Genomic_DNA"/>
</dbReference>
<dbReference type="InterPro" id="IPR025724">
    <property type="entry name" value="GAG-pre-integrase_dom"/>
</dbReference>
<dbReference type="SUPFAM" id="SSF56672">
    <property type="entry name" value="DNA/RNA polymerases"/>
    <property type="match status" value="1"/>
</dbReference>
<dbReference type="PANTHER" id="PTHR11439">
    <property type="entry name" value="GAG-POL-RELATED RETROTRANSPOSON"/>
    <property type="match status" value="1"/>
</dbReference>
<name>A0A6L2JHX7_TANCI</name>